<evidence type="ECO:0000313" key="2">
    <source>
        <dbReference type="EMBL" id="KAI3858455.1"/>
    </source>
</evidence>
<accession>A0AAD4S2X4</accession>
<comment type="caution">
    <text evidence="2">The sequence shown here is derived from an EMBL/GenBank/DDBJ whole genome shotgun (WGS) entry which is preliminary data.</text>
</comment>
<reference evidence="2" key="1">
    <citation type="submission" date="2022-04" db="EMBL/GenBank/DDBJ databases">
        <title>A functionally conserved STORR gene fusion in Papaver species that diverged 16.8 million years ago.</title>
        <authorList>
            <person name="Catania T."/>
        </authorList>
    </citation>
    <scope>NUCLEOTIDE SEQUENCE</scope>
    <source>
        <strain evidence="2">S-188037</strain>
    </source>
</reference>
<dbReference type="GO" id="GO:0000166">
    <property type="term" value="F:nucleotide binding"/>
    <property type="evidence" value="ECO:0007669"/>
    <property type="project" value="InterPro"/>
</dbReference>
<evidence type="ECO:0000313" key="3">
    <source>
        <dbReference type="Proteomes" id="UP001202328"/>
    </source>
</evidence>
<proteinExistence type="predicted"/>
<sequence>MPLLRPLHKVPGSQQETEIPNVESRVAAGLDKISVVGCPEAMSEMDIIEEKFAGYSRIPGIERPSHNDVPGNWENRKNDYNTPIRYKIKCVVYGIAEFWFKNGATYECLVNVADGSRKSMVRIPLEIVEKHYSPKQGAVMSHQALNTKLRSFQGTMLVEMNKNSPVPVALEINDEKISFDFRWFLGPQRTTA</sequence>
<name>A0AAD4S2X4_9MAGN</name>
<dbReference type="AlphaFoldDB" id="A0AAD4S2X4"/>
<feature type="domain" description="RecQ-mediated genome instability protein 1 C-terminal OB-fold" evidence="1">
    <location>
        <begin position="76"/>
        <end position="174"/>
    </location>
</feature>
<dbReference type="Pfam" id="PF16099">
    <property type="entry name" value="RMI1_C"/>
    <property type="match status" value="1"/>
</dbReference>
<organism evidence="2 3">
    <name type="scientific">Papaver atlanticum</name>
    <dbReference type="NCBI Taxonomy" id="357466"/>
    <lineage>
        <taxon>Eukaryota</taxon>
        <taxon>Viridiplantae</taxon>
        <taxon>Streptophyta</taxon>
        <taxon>Embryophyta</taxon>
        <taxon>Tracheophyta</taxon>
        <taxon>Spermatophyta</taxon>
        <taxon>Magnoliopsida</taxon>
        <taxon>Ranunculales</taxon>
        <taxon>Papaveraceae</taxon>
        <taxon>Papaveroideae</taxon>
        <taxon>Papaver</taxon>
    </lineage>
</organism>
<dbReference type="InterPro" id="IPR032199">
    <property type="entry name" value="RMI1_C"/>
</dbReference>
<dbReference type="Proteomes" id="UP001202328">
    <property type="component" value="Unassembled WGS sequence"/>
</dbReference>
<gene>
    <name evidence="2" type="ORF">MKW98_021820</name>
</gene>
<keyword evidence="3" id="KW-1185">Reference proteome</keyword>
<protein>
    <recommendedName>
        <fullName evidence="1">RecQ-mediated genome instability protein 1 C-terminal OB-fold domain-containing protein</fullName>
    </recommendedName>
</protein>
<dbReference type="EMBL" id="JAJJMB010014738">
    <property type="protein sequence ID" value="KAI3858455.1"/>
    <property type="molecule type" value="Genomic_DNA"/>
</dbReference>
<evidence type="ECO:0000259" key="1">
    <source>
        <dbReference type="Pfam" id="PF16099"/>
    </source>
</evidence>